<sequence>TINHCDVYNSPFTNQVKEDFMMRFLNHDHLSKFFNHYDISHKYEIYLCEHKNIPVYRKN</sequence>
<organism evidence="1 2">
    <name type="scientific">Cetraspora pellucida</name>
    <dbReference type="NCBI Taxonomy" id="1433469"/>
    <lineage>
        <taxon>Eukaryota</taxon>
        <taxon>Fungi</taxon>
        <taxon>Fungi incertae sedis</taxon>
        <taxon>Mucoromycota</taxon>
        <taxon>Glomeromycotina</taxon>
        <taxon>Glomeromycetes</taxon>
        <taxon>Diversisporales</taxon>
        <taxon>Gigasporaceae</taxon>
        <taxon>Cetraspora</taxon>
    </lineage>
</organism>
<accession>A0A9N9PIJ9</accession>
<reference evidence="1" key="1">
    <citation type="submission" date="2021-06" db="EMBL/GenBank/DDBJ databases">
        <authorList>
            <person name="Kallberg Y."/>
            <person name="Tangrot J."/>
            <person name="Rosling A."/>
        </authorList>
    </citation>
    <scope>NUCLEOTIDE SEQUENCE</scope>
    <source>
        <strain evidence="1">FL966</strain>
    </source>
</reference>
<gene>
    <name evidence="1" type="ORF">CPELLU_LOCUS21089</name>
</gene>
<protein>
    <submittedName>
        <fullName evidence="1">8_t:CDS:1</fullName>
    </submittedName>
</protein>
<dbReference type="EMBL" id="CAJVQA010073197">
    <property type="protein sequence ID" value="CAG8834332.1"/>
    <property type="molecule type" value="Genomic_DNA"/>
</dbReference>
<feature type="non-terminal residue" evidence="1">
    <location>
        <position position="1"/>
    </location>
</feature>
<proteinExistence type="predicted"/>
<name>A0A9N9PIJ9_9GLOM</name>
<evidence type="ECO:0000313" key="2">
    <source>
        <dbReference type="Proteomes" id="UP000789759"/>
    </source>
</evidence>
<comment type="caution">
    <text evidence="1">The sequence shown here is derived from an EMBL/GenBank/DDBJ whole genome shotgun (WGS) entry which is preliminary data.</text>
</comment>
<dbReference type="OrthoDB" id="2485244at2759"/>
<dbReference type="Proteomes" id="UP000789759">
    <property type="component" value="Unassembled WGS sequence"/>
</dbReference>
<feature type="non-terminal residue" evidence="1">
    <location>
        <position position="59"/>
    </location>
</feature>
<evidence type="ECO:0000313" key="1">
    <source>
        <dbReference type="EMBL" id="CAG8834332.1"/>
    </source>
</evidence>
<dbReference type="AlphaFoldDB" id="A0A9N9PIJ9"/>
<keyword evidence="2" id="KW-1185">Reference proteome</keyword>